<proteinExistence type="inferred from homology"/>
<dbReference type="RefSeq" id="WP_381169163.1">
    <property type="nucleotide sequence ID" value="NZ_JBHSFK010000075.1"/>
</dbReference>
<dbReference type="Pfam" id="PF19053">
    <property type="entry name" value="EccD"/>
    <property type="match status" value="1"/>
</dbReference>
<dbReference type="InterPro" id="IPR024962">
    <property type="entry name" value="YukD-like"/>
</dbReference>
<evidence type="ECO:0000313" key="9">
    <source>
        <dbReference type="EMBL" id="MFC4508306.1"/>
    </source>
</evidence>
<comment type="similarity">
    <text evidence="2">Belongs to the EccD/Snm4 family.</text>
</comment>
<sequence>MTDNAVAALCRLTVHAPGKAVDLAVPADVPVADLLPTLLRYSGEQVEETGLEHGGWVLQRLGGPPLDGEHTLETLDLKDGEVLYLRPRSESLPEVRLDDLTDGIATVMRDRLHGWRPEMSGHLLRALLVLTLLLGLAMLAWPSGDADLRAATAGAAGVLLLAGSASASRAVGDAPGGAVLGFMAAPFLAVAGWLLPGGEIAGQQAYHVLGARLLAAGAAAAGGAVLALAVSAVATPVFVASAVVALAGAAAGALMSLLDVPTDDALTVVAAVMVVFGGFVPALSFKLAGMRMPSLPTNPGELQTDIEPYNEGDVATRTELSSGWMTALYAATGVVCVGGLAALAWRPNLAEALTAGVLSALLLTHGRGLVNVGQRLVLVTPGAWGAALLALTSAVNLTPSQRPVLVAGLLGVAALLAIATWTIPGRRMLPYWGRAAEILQLLLAVALLPLTLWVLGVFGALRAING</sequence>
<dbReference type="NCBIfam" id="TIGR03920">
    <property type="entry name" value="T7SS_EccD"/>
    <property type="match status" value="1"/>
</dbReference>
<evidence type="ECO:0000256" key="2">
    <source>
        <dbReference type="ARBA" id="ARBA00006162"/>
    </source>
</evidence>
<keyword evidence="6 7" id="KW-0472">Membrane</keyword>
<evidence type="ECO:0000256" key="5">
    <source>
        <dbReference type="ARBA" id="ARBA00022989"/>
    </source>
</evidence>
<evidence type="ECO:0000256" key="7">
    <source>
        <dbReference type="SAM" id="Phobius"/>
    </source>
</evidence>
<dbReference type="Proteomes" id="UP001595839">
    <property type="component" value="Unassembled WGS sequence"/>
</dbReference>
<comment type="subcellular location">
    <subcellularLocation>
        <location evidence="1">Cell membrane</location>
        <topology evidence="1">Multi-pass membrane protein</topology>
    </subcellularLocation>
</comment>
<keyword evidence="3" id="KW-1003">Cell membrane</keyword>
<feature type="domain" description="EccD-like transmembrane" evidence="8">
    <location>
        <begin position="123"/>
        <end position="463"/>
    </location>
</feature>
<evidence type="ECO:0000256" key="3">
    <source>
        <dbReference type="ARBA" id="ARBA00022475"/>
    </source>
</evidence>
<evidence type="ECO:0000256" key="1">
    <source>
        <dbReference type="ARBA" id="ARBA00004651"/>
    </source>
</evidence>
<dbReference type="EMBL" id="JBHSFK010000075">
    <property type="protein sequence ID" value="MFC4508306.1"/>
    <property type="molecule type" value="Genomic_DNA"/>
</dbReference>
<feature type="transmembrane region" description="Helical" evidence="7">
    <location>
        <begin position="209"/>
        <end position="231"/>
    </location>
</feature>
<feature type="transmembrane region" description="Helical" evidence="7">
    <location>
        <begin position="237"/>
        <end position="258"/>
    </location>
</feature>
<feature type="transmembrane region" description="Helical" evidence="7">
    <location>
        <begin position="123"/>
        <end position="141"/>
    </location>
</feature>
<feature type="transmembrane region" description="Helical" evidence="7">
    <location>
        <begin position="376"/>
        <end position="397"/>
    </location>
</feature>
<dbReference type="InterPro" id="IPR044049">
    <property type="entry name" value="EccD_transm"/>
</dbReference>
<protein>
    <submittedName>
        <fullName evidence="9">Type VII secretion integral membrane protein EccD</fullName>
    </submittedName>
</protein>
<keyword evidence="10" id="KW-1185">Reference proteome</keyword>
<dbReference type="InterPro" id="IPR006707">
    <property type="entry name" value="T7SS_EccD"/>
</dbReference>
<dbReference type="Gene3D" id="3.10.20.90">
    <property type="entry name" value="Phosphatidylinositol 3-kinase Catalytic Subunit, Chain A, domain 1"/>
    <property type="match status" value="1"/>
</dbReference>
<gene>
    <name evidence="9" type="primary">eccD</name>
    <name evidence="9" type="ORF">ACFPIH_54515</name>
</gene>
<evidence type="ECO:0000259" key="8">
    <source>
        <dbReference type="Pfam" id="PF19053"/>
    </source>
</evidence>
<feature type="transmembrane region" description="Helical" evidence="7">
    <location>
        <begin position="265"/>
        <end position="285"/>
    </location>
</feature>
<name>A0ABV9BAI2_9ACTN</name>
<evidence type="ECO:0000256" key="6">
    <source>
        <dbReference type="ARBA" id="ARBA00023136"/>
    </source>
</evidence>
<accession>A0ABV9BAI2</accession>
<feature type="transmembrane region" description="Helical" evidence="7">
    <location>
        <begin position="327"/>
        <end position="345"/>
    </location>
</feature>
<dbReference type="Pfam" id="PF08817">
    <property type="entry name" value="YukD"/>
    <property type="match status" value="1"/>
</dbReference>
<feature type="transmembrane region" description="Helical" evidence="7">
    <location>
        <begin position="438"/>
        <end position="461"/>
    </location>
</feature>
<evidence type="ECO:0000256" key="4">
    <source>
        <dbReference type="ARBA" id="ARBA00022692"/>
    </source>
</evidence>
<reference evidence="10" key="1">
    <citation type="journal article" date="2019" name="Int. J. Syst. Evol. Microbiol.">
        <title>The Global Catalogue of Microorganisms (GCM) 10K type strain sequencing project: providing services to taxonomists for standard genome sequencing and annotation.</title>
        <authorList>
            <consortium name="The Broad Institute Genomics Platform"/>
            <consortium name="The Broad Institute Genome Sequencing Center for Infectious Disease"/>
            <person name="Wu L."/>
            <person name="Ma J."/>
        </authorList>
    </citation>
    <scope>NUCLEOTIDE SEQUENCE [LARGE SCALE GENOMIC DNA]</scope>
    <source>
        <strain evidence="10">CGMCC 4.7177</strain>
    </source>
</reference>
<feature type="transmembrane region" description="Helical" evidence="7">
    <location>
        <begin position="178"/>
        <end position="197"/>
    </location>
</feature>
<comment type="caution">
    <text evidence="9">The sequence shown here is derived from an EMBL/GenBank/DDBJ whole genome shotgun (WGS) entry which is preliminary data.</text>
</comment>
<keyword evidence="4 7" id="KW-0812">Transmembrane</keyword>
<feature type="transmembrane region" description="Helical" evidence="7">
    <location>
        <begin position="404"/>
        <end position="423"/>
    </location>
</feature>
<keyword evidence="5 7" id="KW-1133">Transmembrane helix</keyword>
<organism evidence="9 10">
    <name type="scientific">Streptomyces vulcanius</name>
    <dbReference type="NCBI Taxonomy" id="1441876"/>
    <lineage>
        <taxon>Bacteria</taxon>
        <taxon>Bacillati</taxon>
        <taxon>Actinomycetota</taxon>
        <taxon>Actinomycetes</taxon>
        <taxon>Kitasatosporales</taxon>
        <taxon>Streptomycetaceae</taxon>
        <taxon>Streptomyces</taxon>
    </lineage>
</organism>
<evidence type="ECO:0000313" key="10">
    <source>
        <dbReference type="Proteomes" id="UP001595839"/>
    </source>
</evidence>
<dbReference type="PIRSF" id="PIRSF017804">
    <property type="entry name" value="Secretion_EccD1"/>
    <property type="match status" value="1"/>
</dbReference>